<keyword evidence="2" id="KW-1185">Reference proteome</keyword>
<dbReference type="EMBL" id="KM359505">
    <property type="protein sequence ID" value="AIR93422.1"/>
    <property type="molecule type" value="Genomic_DNA"/>
</dbReference>
<evidence type="ECO:0000313" key="2">
    <source>
        <dbReference type="Proteomes" id="UP000207741"/>
    </source>
</evidence>
<accession>A0A0K0KVS3</accession>
<evidence type="ECO:0000313" key="1">
    <source>
        <dbReference type="EMBL" id="AIR93422.1"/>
    </source>
</evidence>
<dbReference type="GeneID" id="26640108"/>
<dbReference type="OrthoDB" id="7640at10239"/>
<dbReference type="KEGG" id="vg:26640108"/>
<organism evidence="1 2">
    <name type="scientific">Prochlorococcus phage P-TIM68</name>
    <dbReference type="NCBI Taxonomy" id="1542477"/>
    <lineage>
        <taxon>Viruses</taxon>
        <taxon>Duplodnaviria</taxon>
        <taxon>Heunggongvirae</taxon>
        <taxon>Uroviricota</taxon>
        <taxon>Caudoviricetes</taxon>
        <taxon>Pantevenvirales</taxon>
        <taxon>Kyanoviridae</taxon>
        <taxon>Haifavirus</taxon>
        <taxon>Haifavirus tim68</taxon>
    </lineage>
</organism>
<proteinExistence type="predicted"/>
<protein>
    <submittedName>
        <fullName evidence="1">Uncharacterized protein</fullName>
    </submittedName>
</protein>
<sequence>MDGAPAVVFGTHPENGKFFVGTKSVFNKKKDMICYSVEDVFNKYDRQTHDSLIRVLVNCILYLPKIDGIIQADFIGVGGSNIYRPNTLEYHFPEIVTEKIILAPHTKYTTNSTLLECVAKPLVTHLVDTKDVKWIQPSVDRVFDGAEPPKIRTDNVKFLTAKEAKEAKTAINKLIKDGVELSDYNLFEILGCNHLANLYQLLIEIKEELIDTFIVYDSPKCYVEGIQIKGEGFVMTTKYGMIKLIDRPEFAYANFNNGRFQR</sequence>
<dbReference type="Proteomes" id="UP000207741">
    <property type="component" value="Segment"/>
</dbReference>
<name>A0A0K0KVS3_9CAUD</name>
<reference evidence="2" key="1">
    <citation type="submission" date="2014-08" db="EMBL/GenBank/DDBJ databases">
        <authorList>
            <person name="Edwards T."/>
        </authorList>
    </citation>
    <scope>NUCLEOTIDE SEQUENCE [LARGE SCALE GENOMIC DNA]</scope>
</reference>
<dbReference type="Pfam" id="PF19782">
    <property type="entry name" value="DUF6267"/>
    <property type="match status" value="2"/>
</dbReference>
<dbReference type="RefSeq" id="YP_009213564.1">
    <property type="nucleotide sequence ID" value="NC_028955.1"/>
</dbReference>
<dbReference type="InterPro" id="IPR046234">
    <property type="entry name" value="DUF6267"/>
</dbReference>